<evidence type="ECO:0000313" key="2">
    <source>
        <dbReference type="EMBL" id="CAI5443343.1"/>
    </source>
</evidence>
<reference evidence="2" key="1">
    <citation type="submission" date="2022-11" db="EMBL/GenBank/DDBJ databases">
        <authorList>
            <person name="Kikuchi T."/>
        </authorList>
    </citation>
    <scope>NUCLEOTIDE SEQUENCE</scope>
    <source>
        <strain evidence="2">PS1010</strain>
    </source>
</reference>
<gene>
    <name evidence="2" type="ORF">CAMP_LOCUS5980</name>
</gene>
<organism evidence="2 3">
    <name type="scientific">Caenorhabditis angaria</name>
    <dbReference type="NCBI Taxonomy" id="860376"/>
    <lineage>
        <taxon>Eukaryota</taxon>
        <taxon>Metazoa</taxon>
        <taxon>Ecdysozoa</taxon>
        <taxon>Nematoda</taxon>
        <taxon>Chromadorea</taxon>
        <taxon>Rhabditida</taxon>
        <taxon>Rhabditina</taxon>
        <taxon>Rhabditomorpha</taxon>
        <taxon>Rhabditoidea</taxon>
        <taxon>Rhabditidae</taxon>
        <taxon>Peloderinae</taxon>
        <taxon>Caenorhabditis</taxon>
    </lineage>
</organism>
<dbReference type="EMBL" id="CANHGI010000002">
    <property type="protein sequence ID" value="CAI5443343.1"/>
    <property type="molecule type" value="Genomic_DNA"/>
</dbReference>
<accession>A0A9P1IEE9</accession>
<feature type="region of interest" description="Disordered" evidence="1">
    <location>
        <begin position="166"/>
        <end position="206"/>
    </location>
</feature>
<proteinExistence type="predicted"/>
<dbReference type="Proteomes" id="UP001152747">
    <property type="component" value="Unassembled WGS sequence"/>
</dbReference>
<protein>
    <submittedName>
        <fullName evidence="2">Uncharacterized protein</fullName>
    </submittedName>
</protein>
<name>A0A9P1IEE9_9PELO</name>
<comment type="caution">
    <text evidence="2">The sequence shown here is derived from an EMBL/GenBank/DDBJ whole genome shotgun (WGS) entry which is preliminary data.</text>
</comment>
<feature type="compositionally biased region" description="Basic and acidic residues" evidence="1">
    <location>
        <begin position="188"/>
        <end position="199"/>
    </location>
</feature>
<evidence type="ECO:0000256" key="1">
    <source>
        <dbReference type="SAM" id="MobiDB-lite"/>
    </source>
</evidence>
<evidence type="ECO:0000313" key="3">
    <source>
        <dbReference type="Proteomes" id="UP001152747"/>
    </source>
</evidence>
<keyword evidence="3" id="KW-1185">Reference proteome</keyword>
<sequence length="298" mass="35379">MCTIFELDECSRAGYKVRDDEIINSDTTLDGIFDLTFLLGGSSYKCSENQCETDDVDKSIEFLMDIFNKRKSLKKRGITLPKNFVTCLEIGFKKLSKSIEIHQRQNVQMILSGLKILIYQLRRDRSKLIRWYSNIEIKTDESIEPSKEQNKDQLSEESDTLGQVHLDDQSEKKHMNSVPEKNSKKRLRESSQSDSELKKNRAKNSQSRNINKDLVHFKIGCYDRTYDDLQKIMKSDDVEYLIEYIENTWGMEPEYYTPLKYIDDYPNHPWWEYEREERRMEKEKDIVEIKLTEETNEV</sequence>
<dbReference type="AlphaFoldDB" id="A0A9P1IEE9"/>